<evidence type="ECO:0000259" key="10">
    <source>
        <dbReference type="Pfam" id="PF07715"/>
    </source>
</evidence>
<dbReference type="Gene3D" id="2.60.40.1120">
    <property type="entry name" value="Carboxypeptidase-like, regulatory domain"/>
    <property type="match status" value="1"/>
</dbReference>
<dbReference type="InterPro" id="IPR012910">
    <property type="entry name" value="Plug_dom"/>
</dbReference>
<evidence type="ECO:0000313" key="12">
    <source>
        <dbReference type="Proteomes" id="UP000541352"/>
    </source>
</evidence>
<dbReference type="Pfam" id="PF07715">
    <property type="entry name" value="Plug"/>
    <property type="match status" value="1"/>
</dbReference>
<accession>A0A7W5ZIZ0</accession>
<evidence type="ECO:0000256" key="7">
    <source>
        <dbReference type="PROSITE-ProRule" id="PRU01360"/>
    </source>
</evidence>
<protein>
    <submittedName>
        <fullName evidence="11">TonB-linked SusC/RagA family outer membrane protein</fullName>
    </submittedName>
</protein>
<feature type="chain" id="PRO_5031188004" evidence="8">
    <location>
        <begin position="35"/>
        <end position="1149"/>
    </location>
</feature>
<dbReference type="AlphaFoldDB" id="A0A7W5ZIZ0"/>
<feature type="domain" description="Secretin/TonB short N-terminal" evidence="9">
    <location>
        <begin position="70"/>
        <end position="120"/>
    </location>
</feature>
<dbReference type="Proteomes" id="UP000541352">
    <property type="component" value="Unassembled WGS sequence"/>
</dbReference>
<evidence type="ECO:0000256" key="6">
    <source>
        <dbReference type="ARBA" id="ARBA00023237"/>
    </source>
</evidence>
<evidence type="ECO:0000256" key="5">
    <source>
        <dbReference type="ARBA" id="ARBA00023136"/>
    </source>
</evidence>
<name>A0A7W5ZIZ0_9BACT</name>
<dbReference type="InterPro" id="IPR008969">
    <property type="entry name" value="CarboxyPept-like_regulatory"/>
</dbReference>
<gene>
    <name evidence="11" type="ORF">FHS57_000769</name>
</gene>
<dbReference type="FunFam" id="2.170.130.10:FF:000003">
    <property type="entry name" value="SusC/RagA family TonB-linked outer membrane protein"/>
    <property type="match status" value="1"/>
</dbReference>
<comment type="caution">
    <text evidence="11">The sequence shown here is derived from an EMBL/GenBank/DDBJ whole genome shotgun (WGS) entry which is preliminary data.</text>
</comment>
<comment type="similarity">
    <text evidence="7">Belongs to the TonB-dependent receptor family.</text>
</comment>
<sequence>MDKIYNKPNFCWTLMRISLTQLLIAILFMGVSHAHDASAQEALEQKVTVKLANEDLKTALGTLQRATNVRFIYNPREIKVSQRINVDAKNEKLKEVLEQVLNPLKIGYEVKGKQIALFKKEVSLLPIPQQTPSLLTTQVLDQGVTGKITDDKGEVLVGVSVQVKGTTRGATTDANGGYRLSVPDGKSVLVFSYIGYIKQEIVVGNQSIINVKLSADDKSLEEVVVVGYGVQKKVNMTGAVSTIDSKAIENRPSSNLATAMQGTSPGLIIQRTTGQPGSEGVSIQIRGATTANGSVDPLMILDGVAVPISTLQTMNPNDVENISVLKDAAAAAIYGAQAAGGVILVTTKKGKSGKVTFDYLSQYGTDWSINVPSRMSLLEEAEFSNLARKNSGSGPEYSDFDLEQIRNNVPYVVNPADTSTYLFYNQEPLTNQVLRKYTSMQTHNLTVRGGTDKLNFMLSGGFYGKNGVFKVGPDNNERYNLRLNLGAKLTEKLSLDARVAYTGERTKTPAADVNGGGLLYQIYRLRTRTPFFTPEGRYNGAGSAATAYATMEAGGYNNLFKNFFDGTFTLQHSGLVKGLNLRAVVGTQYRRGDRNRFNRTVPLWGRSRILSYLNQVNSYEITNELTKNTNIQLLANYDFKIGAKHNFGLFAGYQWESYRYSQVFNRASNLVSNDLPTLNLGDEKTKVNSQAIATNAFQSIFGRFNYNYADKYLVEATLRQDESSKLAPGSRVKVFPSASLGWNVHRESWFGNSLSFISELKLRASWGRLGGALGNTIGNYDYLNQLSQGSALVLGDSRATYIFQNAIPSANLSWETIETTNGGADLGFFQNKLQITADYYVKYNRNMLTAQLLPSTIGINTPRKNNGELKSWGWELEARYRGTVGKEFNYNVSFNLSDNNNKLISFSGRNIVGMGTNGTIENYPLNSIWGYQTAGYFQTADEVKSWAFQDSRAGAGDVKYIDQNGDSRLTVGRGTTEDYGDMVFLGTTNPRYLYGATFGFQWKGLDFSAFFQGVGKRSYRPVTESIAPLLVTWKQALGIHRDYWTPENPNATYPRPFIGATHNYLSSDKWVLNARYTRLKNIQVGYTLPSRWTERLKVSRARFFFSGQDLFTISGLGVFQGYYDPETRDNVENDYPFFATASVGLNLSF</sequence>
<evidence type="ECO:0000313" key="11">
    <source>
        <dbReference type="EMBL" id="MBB3836787.1"/>
    </source>
</evidence>
<keyword evidence="6 7" id="KW-0998">Cell outer membrane</keyword>
<dbReference type="NCBIfam" id="TIGR04056">
    <property type="entry name" value="OMP_RagA_SusC"/>
    <property type="match status" value="1"/>
</dbReference>
<dbReference type="Pfam" id="PF07660">
    <property type="entry name" value="STN"/>
    <property type="match status" value="1"/>
</dbReference>
<dbReference type="RefSeq" id="WP_229601247.1">
    <property type="nucleotide sequence ID" value="NZ_JACIBY010000001.1"/>
</dbReference>
<dbReference type="SUPFAM" id="SSF56935">
    <property type="entry name" value="Porins"/>
    <property type="match status" value="1"/>
</dbReference>
<organism evidence="11 12">
    <name type="scientific">Runella defluvii</name>
    <dbReference type="NCBI Taxonomy" id="370973"/>
    <lineage>
        <taxon>Bacteria</taxon>
        <taxon>Pseudomonadati</taxon>
        <taxon>Bacteroidota</taxon>
        <taxon>Cytophagia</taxon>
        <taxon>Cytophagales</taxon>
        <taxon>Spirosomataceae</taxon>
        <taxon>Runella</taxon>
    </lineage>
</organism>
<dbReference type="GO" id="GO:0009279">
    <property type="term" value="C:cell outer membrane"/>
    <property type="evidence" value="ECO:0007669"/>
    <property type="project" value="UniProtKB-SubCell"/>
</dbReference>
<dbReference type="InterPro" id="IPR039426">
    <property type="entry name" value="TonB-dep_rcpt-like"/>
</dbReference>
<dbReference type="InterPro" id="IPR023996">
    <property type="entry name" value="TonB-dep_OMP_SusC/RagA"/>
</dbReference>
<keyword evidence="4 7" id="KW-0812">Transmembrane</keyword>
<dbReference type="Gene3D" id="2.40.170.20">
    <property type="entry name" value="TonB-dependent receptor, beta-barrel domain"/>
    <property type="match status" value="1"/>
</dbReference>
<keyword evidence="12" id="KW-1185">Reference proteome</keyword>
<evidence type="ECO:0000256" key="2">
    <source>
        <dbReference type="ARBA" id="ARBA00022448"/>
    </source>
</evidence>
<keyword evidence="5 7" id="KW-0472">Membrane</keyword>
<dbReference type="PROSITE" id="PS52016">
    <property type="entry name" value="TONB_DEPENDENT_REC_3"/>
    <property type="match status" value="1"/>
</dbReference>
<feature type="signal peptide" evidence="8">
    <location>
        <begin position="1"/>
        <end position="34"/>
    </location>
</feature>
<evidence type="ECO:0000256" key="8">
    <source>
        <dbReference type="SAM" id="SignalP"/>
    </source>
</evidence>
<proteinExistence type="inferred from homology"/>
<keyword evidence="2 7" id="KW-0813">Transport</keyword>
<dbReference type="NCBIfam" id="TIGR04057">
    <property type="entry name" value="SusC_RagA_signa"/>
    <property type="match status" value="1"/>
</dbReference>
<evidence type="ECO:0000256" key="4">
    <source>
        <dbReference type="ARBA" id="ARBA00022692"/>
    </source>
</evidence>
<dbReference type="InterPro" id="IPR011662">
    <property type="entry name" value="Secretin/TonB_short_N"/>
</dbReference>
<dbReference type="InterPro" id="IPR037066">
    <property type="entry name" value="Plug_dom_sf"/>
</dbReference>
<dbReference type="InterPro" id="IPR036942">
    <property type="entry name" value="Beta-barrel_TonB_sf"/>
</dbReference>
<dbReference type="SUPFAM" id="SSF49464">
    <property type="entry name" value="Carboxypeptidase regulatory domain-like"/>
    <property type="match status" value="1"/>
</dbReference>
<feature type="domain" description="TonB-dependent receptor plug" evidence="10">
    <location>
        <begin position="233"/>
        <end position="342"/>
    </location>
</feature>
<evidence type="ECO:0000256" key="3">
    <source>
        <dbReference type="ARBA" id="ARBA00022452"/>
    </source>
</evidence>
<evidence type="ECO:0000259" key="9">
    <source>
        <dbReference type="Pfam" id="PF07660"/>
    </source>
</evidence>
<dbReference type="Pfam" id="PF13715">
    <property type="entry name" value="CarbopepD_reg_2"/>
    <property type="match status" value="1"/>
</dbReference>
<dbReference type="Gene3D" id="3.55.50.30">
    <property type="match status" value="1"/>
</dbReference>
<dbReference type="InterPro" id="IPR023997">
    <property type="entry name" value="TonB-dep_OMP_SusC/RagA_CS"/>
</dbReference>
<comment type="subcellular location">
    <subcellularLocation>
        <location evidence="1 7">Cell outer membrane</location>
        <topology evidence="1 7">Multi-pass membrane protein</topology>
    </subcellularLocation>
</comment>
<keyword evidence="3 7" id="KW-1134">Transmembrane beta strand</keyword>
<keyword evidence="8" id="KW-0732">Signal</keyword>
<reference evidence="11 12" key="1">
    <citation type="submission" date="2020-08" db="EMBL/GenBank/DDBJ databases">
        <title>Genomic Encyclopedia of Type Strains, Phase IV (KMG-IV): sequencing the most valuable type-strain genomes for metagenomic binning, comparative biology and taxonomic classification.</title>
        <authorList>
            <person name="Goeker M."/>
        </authorList>
    </citation>
    <scope>NUCLEOTIDE SEQUENCE [LARGE SCALE GENOMIC DNA]</scope>
    <source>
        <strain evidence="11 12">DSM 17976</strain>
    </source>
</reference>
<dbReference type="Gene3D" id="2.170.130.10">
    <property type="entry name" value="TonB-dependent receptor, plug domain"/>
    <property type="match status" value="1"/>
</dbReference>
<dbReference type="EMBL" id="JACIBY010000001">
    <property type="protein sequence ID" value="MBB3836787.1"/>
    <property type="molecule type" value="Genomic_DNA"/>
</dbReference>
<evidence type="ECO:0000256" key="1">
    <source>
        <dbReference type="ARBA" id="ARBA00004571"/>
    </source>
</evidence>